<dbReference type="KEGG" id="nox:C5F49_00275"/>
<protein>
    <submittedName>
        <fullName evidence="1">Uncharacterized protein</fullName>
    </submittedName>
</protein>
<dbReference type="Proteomes" id="UP000509441">
    <property type="component" value="Chromosome"/>
</dbReference>
<dbReference type="AlphaFoldDB" id="A0A7D5M582"/>
<evidence type="ECO:0000313" key="1">
    <source>
        <dbReference type="EMBL" id="QLH03929.1"/>
    </source>
</evidence>
<dbReference type="EMBL" id="CP026994">
    <property type="protein sequence ID" value="QLH03929.1"/>
    <property type="molecule type" value="Genomic_DNA"/>
</dbReference>
<accession>A0A7D5M582</accession>
<evidence type="ECO:0000313" key="2">
    <source>
        <dbReference type="Proteomes" id="UP000509441"/>
    </source>
</evidence>
<name>A0A7D5M582_9ARCH</name>
<organism evidence="1 2">
    <name type="scientific">Nitrosopumilus oxyclinae</name>
    <dbReference type="NCBI Taxonomy" id="1959104"/>
    <lineage>
        <taxon>Archaea</taxon>
        <taxon>Nitrososphaerota</taxon>
        <taxon>Nitrososphaeria</taxon>
        <taxon>Nitrosopumilales</taxon>
        <taxon>Nitrosopumilaceae</taxon>
        <taxon>Nitrosopumilus</taxon>
    </lineage>
</organism>
<proteinExistence type="predicted"/>
<gene>
    <name evidence="1" type="ORF">C5F49_00275</name>
</gene>
<keyword evidence="2" id="KW-1185">Reference proteome</keyword>
<sequence>MFAGIFAISLGAVSLSGNSATTLMVSAEPQTQTTGFDMLGHVEYQVLDSTGAIKHYLQGDNIVAIGGKDCVSRMVFENSTAGVSCVGGMNEFQHIAIGNYTAAGVPVNTLSELESTVADSDCAVTGDSGEMARKQVTPTFTPAVTGTGTIVVLDTSSDPFDFDVSNSTGAIMQSGIFNGPEGADNAEGECTTLGSTSMFAVQDLNSDTGITVSDGDSLSVKWTITVG</sequence>
<reference evidence="1 2" key="1">
    <citation type="submission" date="2018-02" db="EMBL/GenBank/DDBJ databases">
        <title>Complete genome of Nitrosopumilus oxyclinae HCE1.</title>
        <authorList>
            <person name="Qin W."/>
            <person name="Zheng Y."/>
            <person name="Stahl D.A."/>
        </authorList>
    </citation>
    <scope>NUCLEOTIDE SEQUENCE [LARGE SCALE GENOMIC DNA]</scope>
    <source>
        <strain evidence="1 2">HCE1</strain>
    </source>
</reference>